<comment type="caution">
    <text evidence="1">The sequence shown here is derived from an EMBL/GenBank/DDBJ whole genome shotgun (WGS) entry which is preliminary data.</text>
</comment>
<evidence type="ECO:0000313" key="1">
    <source>
        <dbReference type="EMBL" id="KAL2323899.1"/>
    </source>
</evidence>
<organism evidence="1 2">
    <name type="scientific">Flemingia macrophylla</name>
    <dbReference type="NCBI Taxonomy" id="520843"/>
    <lineage>
        <taxon>Eukaryota</taxon>
        <taxon>Viridiplantae</taxon>
        <taxon>Streptophyta</taxon>
        <taxon>Embryophyta</taxon>
        <taxon>Tracheophyta</taxon>
        <taxon>Spermatophyta</taxon>
        <taxon>Magnoliopsida</taxon>
        <taxon>eudicotyledons</taxon>
        <taxon>Gunneridae</taxon>
        <taxon>Pentapetalae</taxon>
        <taxon>rosids</taxon>
        <taxon>fabids</taxon>
        <taxon>Fabales</taxon>
        <taxon>Fabaceae</taxon>
        <taxon>Papilionoideae</taxon>
        <taxon>50 kb inversion clade</taxon>
        <taxon>NPAAA clade</taxon>
        <taxon>indigoferoid/millettioid clade</taxon>
        <taxon>Phaseoleae</taxon>
        <taxon>Flemingia</taxon>
    </lineage>
</organism>
<dbReference type="PANTHER" id="PTHR33103:SF19">
    <property type="entry name" value="OS09G0544700 PROTEIN"/>
    <property type="match status" value="1"/>
</dbReference>
<dbReference type="Proteomes" id="UP001603857">
    <property type="component" value="Unassembled WGS sequence"/>
</dbReference>
<reference evidence="1 2" key="1">
    <citation type="submission" date="2024-08" db="EMBL/GenBank/DDBJ databases">
        <title>Insights into the chromosomal genome structure of Flemingia macrophylla.</title>
        <authorList>
            <person name="Ding Y."/>
            <person name="Zhao Y."/>
            <person name="Bi W."/>
            <person name="Wu M."/>
            <person name="Zhao G."/>
            <person name="Gong Y."/>
            <person name="Li W."/>
            <person name="Zhang P."/>
        </authorList>
    </citation>
    <scope>NUCLEOTIDE SEQUENCE [LARGE SCALE GENOMIC DNA]</scope>
    <source>
        <strain evidence="1">DYQJB</strain>
        <tissue evidence="1">Leaf</tissue>
    </source>
</reference>
<accession>A0ABD1LK47</accession>
<name>A0ABD1LK47_9FABA</name>
<dbReference type="PANTHER" id="PTHR33103">
    <property type="entry name" value="OS01G0153900 PROTEIN"/>
    <property type="match status" value="1"/>
</dbReference>
<keyword evidence="2" id="KW-1185">Reference proteome</keyword>
<dbReference type="AlphaFoldDB" id="A0ABD1LK47"/>
<sequence length="83" mass="8975">MSTISSIALLNKFSIKEVGALEERVVELGMNQAVNILKASLQSKMVLTSVFLKKATGSDSGTEIRPALHSREHSNVGGCIYLR</sequence>
<evidence type="ECO:0000313" key="2">
    <source>
        <dbReference type="Proteomes" id="UP001603857"/>
    </source>
</evidence>
<protein>
    <submittedName>
        <fullName evidence="1">Uncharacterized protein</fullName>
    </submittedName>
</protein>
<dbReference type="EMBL" id="JBGMDY010000008">
    <property type="protein sequence ID" value="KAL2323899.1"/>
    <property type="molecule type" value="Genomic_DNA"/>
</dbReference>
<dbReference type="InterPro" id="IPR007750">
    <property type="entry name" value="DUF674"/>
</dbReference>
<gene>
    <name evidence="1" type="ORF">Fmac_022957</name>
</gene>
<proteinExistence type="predicted"/>
<dbReference type="Pfam" id="PF05056">
    <property type="entry name" value="DUF674"/>
    <property type="match status" value="1"/>
</dbReference>